<keyword evidence="3" id="KW-0658">Purine biosynthesis</keyword>
<dbReference type="Gene3D" id="3.30.470.20">
    <property type="entry name" value="ATP-grasp fold, B domain"/>
    <property type="match status" value="1"/>
</dbReference>
<evidence type="ECO:0000256" key="7">
    <source>
        <dbReference type="ARBA" id="ARBA00042864"/>
    </source>
</evidence>
<dbReference type="InterPro" id="IPR011054">
    <property type="entry name" value="Rudment_hybrid_motif"/>
</dbReference>
<dbReference type="GO" id="GO:0005524">
    <property type="term" value="F:ATP binding"/>
    <property type="evidence" value="ECO:0007669"/>
    <property type="project" value="UniProtKB-KW"/>
</dbReference>
<evidence type="ECO:0000313" key="10">
    <source>
        <dbReference type="Proteomes" id="UP000034849"/>
    </source>
</evidence>
<evidence type="ECO:0000256" key="3">
    <source>
        <dbReference type="ARBA" id="ARBA00022755"/>
    </source>
</evidence>
<protein>
    <recommendedName>
        <fullName evidence="6">Glycinamide ribonucleotide synthetase</fullName>
    </recommendedName>
    <alternativeName>
        <fullName evidence="7">Phosphoribosylglycinamide synthetase</fullName>
    </alternativeName>
</protein>
<dbReference type="PANTHER" id="PTHR43472:SF1">
    <property type="entry name" value="PHOSPHORIBOSYLAMINE--GLYCINE LIGASE, CHLOROPLASTIC"/>
    <property type="match status" value="1"/>
</dbReference>
<dbReference type="GO" id="GO:0009113">
    <property type="term" value="P:purine nucleobase biosynthetic process"/>
    <property type="evidence" value="ECO:0007669"/>
    <property type="project" value="InterPro"/>
</dbReference>
<dbReference type="PANTHER" id="PTHR43472">
    <property type="entry name" value="PHOSPHORIBOSYLAMINE--GLYCINE LIGASE"/>
    <property type="match status" value="1"/>
</dbReference>
<evidence type="ECO:0000256" key="1">
    <source>
        <dbReference type="ARBA" id="ARBA00022598"/>
    </source>
</evidence>
<feature type="domain" description="Phosphoribosylglycinamide synthetase C-domain" evidence="8">
    <location>
        <begin position="315"/>
        <end position="419"/>
    </location>
</feature>
<dbReference type="InterPro" id="IPR037123">
    <property type="entry name" value="PRibGlycinamide_synth_C_sf"/>
</dbReference>
<dbReference type="GO" id="GO:0006164">
    <property type="term" value="P:purine nucleotide biosynthetic process"/>
    <property type="evidence" value="ECO:0007669"/>
    <property type="project" value="UniProtKB-KW"/>
</dbReference>
<dbReference type="Proteomes" id="UP000034849">
    <property type="component" value="Unassembled WGS sequence"/>
</dbReference>
<dbReference type="InterPro" id="IPR000115">
    <property type="entry name" value="PRibGlycinamide_synth"/>
</dbReference>
<name>A0A0G0JGZ7_9BACT</name>
<evidence type="ECO:0000256" key="4">
    <source>
        <dbReference type="ARBA" id="ARBA00022840"/>
    </source>
</evidence>
<sequence length="436" mass="50093">MRVLFVSSELIAGDVAYRLKQEGCDVKLFIGDISRKDCFENMVKKTDNWQKELTWVGKKGLIVFDDVGYGKIQDQLRKDGYTVFGECHEGDKLEKDREFAQEIFAQQGLDVEVSKNFNDPKKAIAYIKKYQGKWVVKQNAHLGSMSYVGVMPDGSDVASVIKSYQKYNQSKAIETLTLQKKVEGVEVAVGRFFNGRDWTSPICVNFEHKPFFHGNIGPLTAEMGTLAWYDNNEKNKLFQASLAKLKPYLQKIAYKGYVDINCIVSNQRVVPLEATMRFGSPTNHLQSQMHLSKWKDLLWASASGKKFNLKYRKGYSIVVALAIPPFPYATTVPDYLKGLDVFFKKKLTKEEWERIHFEEVSLKKKNSRELYIAGGNGYILFITGSAKTVEHARLQVYKLIDKIVIPKIMYRMDIGEKFINNDKQLLTKWGWLKFEK</sequence>
<gene>
    <name evidence="9" type="ORF">US42_C0010G0023</name>
</gene>
<dbReference type="STRING" id="1619046.US42_C0010G0023"/>
<evidence type="ECO:0000256" key="2">
    <source>
        <dbReference type="ARBA" id="ARBA00022741"/>
    </source>
</evidence>
<keyword evidence="4" id="KW-0067">ATP-binding</keyword>
<dbReference type="SUPFAM" id="SSF56059">
    <property type="entry name" value="Glutathione synthetase ATP-binding domain-like"/>
    <property type="match status" value="1"/>
</dbReference>
<dbReference type="InterPro" id="IPR020560">
    <property type="entry name" value="PRibGlycinamide_synth_C-dom"/>
</dbReference>
<dbReference type="SMART" id="SM01210">
    <property type="entry name" value="GARS_C"/>
    <property type="match status" value="1"/>
</dbReference>
<keyword evidence="1 9" id="KW-0436">Ligase</keyword>
<proteinExistence type="inferred from homology"/>
<dbReference type="InterPro" id="IPR020561">
    <property type="entry name" value="PRibGlycinamid_synth_ATP-grasp"/>
</dbReference>
<keyword evidence="2" id="KW-0547">Nucleotide-binding</keyword>
<dbReference type="Gene3D" id="3.90.600.10">
    <property type="entry name" value="Phosphoribosylglycinamide synthetase, C-terminal domain"/>
    <property type="match status" value="1"/>
</dbReference>
<dbReference type="SUPFAM" id="SSF51246">
    <property type="entry name" value="Rudiment single hybrid motif"/>
    <property type="match status" value="1"/>
</dbReference>
<dbReference type="EMBL" id="LBSX01000010">
    <property type="protein sequence ID" value="KKQ27376.1"/>
    <property type="molecule type" value="Genomic_DNA"/>
</dbReference>
<comment type="similarity">
    <text evidence="5">Belongs to the GARS family.</text>
</comment>
<organism evidence="9 10">
    <name type="scientific">Candidatus Magasanikbacteria bacterium GW2011_GWC2_37_14</name>
    <dbReference type="NCBI Taxonomy" id="1619046"/>
    <lineage>
        <taxon>Bacteria</taxon>
        <taxon>Candidatus Magasanikiibacteriota</taxon>
    </lineage>
</organism>
<dbReference type="AlphaFoldDB" id="A0A0G0JGZ7"/>
<dbReference type="GO" id="GO:0004637">
    <property type="term" value="F:phosphoribosylamine-glycine ligase activity"/>
    <property type="evidence" value="ECO:0007669"/>
    <property type="project" value="InterPro"/>
</dbReference>
<evidence type="ECO:0000259" key="8">
    <source>
        <dbReference type="SMART" id="SM01210"/>
    </source>
</evidence>
<reference evidence="9 10" key="1">
    <citation type="journal article" date="2015" name="Nature">
        <title>rRNA introns, odd ribosomes, and small enigmatic genomes across a large radiation of phyla.</title>
        <authorList>
            <person name="Brown C.T."/>
            <person name="Hug L.A."/>
            <person name="Thomas B.C."/>
            <person name="Sharon I."/>
            <person name="Castelle C.J."/>
            <person name="Singh A."/>
            <person name="Wilkins M.J."/>
            <person name="Williams K.H."/>
            <person name="Banfield J.F."/>
        </authorList>
    </citation>
    <scope>NUCLEOTIDE SEQUENCE [LARGE SCALE GENOMIC DNA]</scope>
</reference>
<evidence type="ECO:0000256" key="5">
    <source>
        <dbReference type="ARBA" id="ARBA00038345"/>
    </source>
</evidence>
<dbReference type="Pfam" id="PF01071">
    <property type="entry name" value="GARS_A"/>
    <property type="match status" value="1"/>
</dbReference>
<accession>A0A0G0JGZ7</accession>
<evidence type="ECO:0000256" key="6">
    <source>
        <dbReference type="ARBA" id="ARBA00042242"/>
    </source>
</evidence>
<comment type="caution">
    <text evidence="9">The sequence shown here is derived from an EMBL/GenBank/DDBJ whole genome shotgun (WGS) entry which is preliminary data.</text>
</comment>
<evidence type="ECO:0000313" key="9">
    <source>
        <dbReference type="EMBL" id="KKQ27376.1"/>
    </source>
</evidence>